<dbReference type="SUPFAM" id="SSF101821">
    <property type="entry name" value="Aminopeptidase/glucanase lid domain"/>
    <property type="match status" value="1"/>
</dbReference>
<evidence type="ECO:0000256" key="3">
    <source>
        <dbReference type="ARBA" id="ARBA00022670"/>
    </source>
</evidence>
<dbReference type="GeneID" id="63936672"/>
<dbReference type="PIRSF" id="PIRSF001123">
    <property type="entry name" value="PepA_GA"/>
    <property type="match status" value="1"/>
</dbReference>
<dbReference type="InterPro" id="IPR023367">
    <property type="entry name" value="Peptidase_M42_dom2"/>
</dbReference>
<reference evidence="9 10" key="1">
    <citation type="submission" date="2018-06" db="EMBL/GenBank/DDBJ databases">
        <authorList>
            <consortium name="Pathogen Informatics"/>
            <person name="Doyle S."/>
        </authorList>
    </citation>
    <scope>NUCLEOTIDE SEQUENCE [LARGE SCALE GENOMIC DNA]</scope>
    <source>
        <strain evidence="9 10">NCTC11807</strain>
    </source>
</reference>
<organism evidence="9 10">
    <name type="scientific">Staphylococcus saccharolyticus</name>
    <dbReference type="NCBI Taxonomy" id="33028"/>
    <lineage>
        <taxon>Bacteria</taxon>
        <taxon>Bacillati</taxon>
        <taxon>Bacillota</taxon>
        <taxon>Bacilli</taxon>
        <taxon>Bacillales</taxon>
        <taxon>Staphylococcaceae</taxon>
        <taxon>Staphylococcus</taxon>
    </lineage>
</organism>
<feature type="binding site" evidence="8">
    <location>
        <position position="215"/>
    </location>
    <ligand>
        <name>Zn(2+)</name>
        <dbReference type="ChEBI" id="CHEBI:29105"/>
        <label>2</label>
    </ligand>
</feature>
<comment type="cofactor">
    <cofactor evidence="8">
        <name>a divalent metal cation</name>
        <dbReference type="ChEBI" id="CHEBI:60240"/>
    </cofactor>
    <text evidence="8">Binds 2 divalent metal cations per subunit.</text>
</comment>
<sequence>MSIENTKTLERIKNLTELHGSPGFEDEVREYMYSEMQPFVDKFIQNKMGGFYGVKKSKKNNAPRVMVAAHMDEIGFMVTHITENGMLQFTNLGVVANDIWQGQRLKIKNRHGEEIVGIVANIPKHFRTGSEVMPEIKDLMLDIGASSIEEVRDRGIEIGDTIVPHTPFTQLSQFRYSAKAWDNRYGCVLAIEILELLKDTELDVDLYVGSNVQEEVGLRGAKAAVTQIQPDIAFVVDCSPSNDIKGKQQLSGALGEGTLIRIKDGTMILKPSFRDYLLRLAEKYNISHQYYISPGGTDGGEIHKANEGIPTAVIGVCARYIHSTDAVFDIRDYFAARQLLKESITHLTKQQINILQYGNGEDEK</sequence>
<name>A0A380H4C9_9STAP</name>
<gene>
    <name evidence="9" type="primary">pepA_1</name>
    <name evidence="9" type="ORF">NCTC11807_01279</name>
</gene>
<dbReference type="EMBL" id="UHDZ01000001">
    <property type="protein sequence ID" value="SUM70635.1"/>
    <property type="molecule type" value="Genomic_DNA"/>
</dbReference>
<evidence type="ECO:0000256" key="5">
    <source>
        <dbReference type="ARBA" id="ARBA00022801"/>
    </source>
</evidence>
<protein>
    <submittedName>
        <fullName evidence="9">Endo-1,4-beta-glucanase</fullName>
        <ecNumber evidence="9">3.4.11.7</ecNumber>
    </submittedName>
</protein>
<keyword evidence="2 9" id="KW-0031">Aminopeptidase</keyword>
<dbReference type="RefSeq" id="WP_115313112.1">
    <property type="nucleotide sequence ID" value="NZ_CP066042.1"/>
</dbReference>
<dbReference type="Gene3D" id="2.40.30.40">
    <property type="entry name" value="Peptidase M42, domain 2"/>
    <property type="match status" value="1"/>
</dbReference>
<feature type="active site" description="Proton acceptor" evidence="7">
    <location>
        <position position="214"/>
    </location>
</feature>
<accession>A0A380H4C9</accession>
<dbReference type="PANTHER" id="PTHR32481:SF0">
    <property type="entry name" value="AMINOPEPTIDASE YPDE-RELATED"/>
    <property type="match status" value="1"/>
</dbReference>
<keyword evidence="10" id="KW-1185">Reference proteome</keyword>
<evidence type="ECO:0000256" key="6">
    <source>
        <dbReference type="PIRNR" id="PIRNR001123"/>
    </source>
</evidence>
<evidence type="ECO:0000256" key="1">
    <source>
        <dbReference type="ARBA" id="ARBA00006272"/>
    </source>
</evidence>
<feature type="binding site" evidence="8">
    <location>
        <position position="237"/>
    </location>
    <ligand>
        <name>Zn(2+)</name>
        <dbReference type="ChEBI" id="CHEBI:29105"/>
        <label>1</label>
    </ligand>
</feature>
<dbReference type="InterPro" id="IPR051464">
    <property type="entry name" value="Peptidase_M42_aminopept"/>
</dbReference>
<dbReference type="PANTHER" id="PTHR32481">
    <property type="entry name" value="AMINOPEPTIDASE"/>
    <property type="match status" value="1"/>
</dbReference>
<dbReference type="Proteomes" id="UP000255425">
    <property type="component" value="Unassembled WGS sequence"/>
</dbReference>
<feature type="binding site" evidence="8">
    <location>
        <position position="182"/>
    </location>
    <ligand>
        <name>Zn(2+)</name>
        <dbReference type="ChEBI" id="CHEBI:29105"/>
        <label>1</label>
    </ligand>
</feature>
<dbReference type="SUPFAM" id="SSF53187">
    <property type="entry name" value="Zn-dependent exopeptidases"/>
    <property type="match status" value="1"/>
</dbReference>
<feature type="binding site" evidence="8">
    <location>
        <position position="70"/>
    </location>
    <ligand>
        <name>Zn(2+)</name>
        <dbReference type="ChEBI" id="CHEBI:29105"/>
        <label>1</label>
    </ligand>
</feature>
<dbReference type="CDD" id="cd05656">
    <property type="entry name" value="M42_Frv"/>
    <property type="match status" value="1"/>
</dbReference>
<keyword evidence="3" id="KW-0645">Protease</keyword>
<dbReference type="GO" id="GO:0006508">
    <property type="term" value="P:proteolysis"/>
    <property type="evidence" value="ECO:0007669"/>
    <property type="project" value="UniProtKB-KW"/>
</dbReference>
<keyword evidence="4 8" id="KW-0479">Metal-binding</keyword>
<evidence type="ECO:0000256" key="8">
    <source>
        <dbReference type="PIRSR" id="PIRSR001123-2"/>
    </source>
</evidence>
<comment type="similarity">
    <text evidence="1 6">Belongs to the peptidase M42 family.</text>
</comment>
<dbReference type="InterPro" id="IPR008007">
    <property type="entry name" value="Peptidase_M42"/>
</dbReference>
<evidence type="ECO:0000256" key="7">
    <source>
        <dbReference type="PIRSR" id="PIRSR001123-1"/>
    </source>
</evidence>
<evidence type="ECO:0000313" key="10">
    <source>
        <dbReference type="Proteomes" id="UP000255425"/>
    </source>
</evidence>
<evidence type="ECO:0000256" key="4">
    <source>
        <dbReference type="ARBA" id="ARBA00022723"/>
    </source>
</evidence>
<dbReference type="EC" id="3.4.11.7" evidence="9"/>
<evidence type="ECO:0000313" key="9">
    <source>
        <dbReference type="EMBL" id="SUM70635.1"/>
    </source>
</evidence>
<dbReference type="GO" id="GO:0004230">
    <property type="term" value="F:glutamyl aminopeptidase activity"/>
    <property type="evidence" value="ECO:0007669"/>
    <property type="project" value="UniProtKB-EC"/>
</dbReference>
<dbReference type="Gene3D" id="3.40.630.10">
    <property type="entry name" value="Zn peptidases"/>
    <property type="match status" value="1"/>
</dbReference>
<feature type="binding site" evidence="8">
    <location>
        <position position="182"/>
    </location>
    <ligand>
        <name>Zn(2+)</name>
        <dbReference type="ChEBI" id="CHEBI:29105"/>
        <label>2</label>
    </ligand>
</feature>
<feature type="binding site" evidence="8">
    <location>
        <position position="322"/>
    </location>
    <ligand>
        <name>Zn(2+)</name>
        <dbReference type="ChEBI" id="CHEBI:29105"/>
        <label>2</label>
    </ligand>
</feature>
<dbReference type="Pfam" id="PF05343">
    <property type="entry name" value="Peptidase_M42"/>
    <property type="match status" value="1"/>
</dbReference>
<proteinExistence type="inferred from homology"/>
<dbReference type="AlphaFoldDB" id="A0A380H4C9"/>
<keyword evidence="5 9" id="KW-0378">Hydrolase</keyword>
<dbReference type="GO" id="GO:0046872">
    <property type="term" value="F:metal ion binding"/>
    <property type="evidence" value="ECO:0007669"/>
    <property type="project" value="UniProtKB-UniRule"/>
</dbReference>
<evidence type="ECO:0000256" key="2">
    <source>
        <dbReference type="ARBA" id="ARBA00022438"/>
    </source>
</evidence>